<keyword evidence="2" id="KW-0479">Metal-binding</keyword>
<dbReference type="InterPro" id="IPR036663">
    <property type="entry name" value="Fumarylacetoacetase_C_sf"/>
</dbReference>
<dbReference type="InterPro" id="IPR051121">
    <property type="entry name" value="FAH"/>
</dbReference>
<gene>
    <name evidence="4" type="ORF">EUU25_00560</name>
</gene>
<dbReference type="GO" id="GO:0046872">
    <property type="term" value="F:metal ion binding"/>
    <property type="evidence" value="ECO:0007669"/>
    <property type="project" value="UniProtKB-KW"/>
</dbReference>
<evidence type="ECO:0000259" key="3">
    <source>
        <dbReference type="Pfam" id="PF01557"/>
    </source>
</evidence>
<dbReference type="InterPro" id="IPR011234">
    <property type="entry name" value="Fumarylacetoacetase-like_C"/>
</dbReference>
<dbReference type="RefSeq" id="WP_158897538.1">
    <property type="nucleotide sequence ID" value="NZ_CP035733.1"/>
</dbReference>
<accession>A0A6I6L228</accession>
<protein>
    <submittedName>
        <fullName evidence="4">FAA hydrolase family protein</fullName>
    </submittedName>
</protein>
<dbReference type="OrthoDB" id="5197601at2"/>
<proteinExistence type="inferred from homology"/>
<dbReference type="KEGG" id="slaa:EUU25_00560"/>
<comment type="similarity">
    <text evidence="1">Belongs to the FAH family.</text>
</comment>
<name>A0A6I6L228_9SPHN</name>
<dbReference type="Pfam" id="PF01557">
    <property type="entry name" value="FAA_hydrolase"/>
    <property type="match status" value="1"/>
</dbReference>
<organism evidence="4 5">
    <name type="scientific">Sphingorhabdus lacus</name>
    <dbReference type="NCBI Taxonomy" id="392610"/>
    <lineage>
        <taxon>Bacteria</taxon>
        <taxon>Pseudomonadati</taxon>
        <taxon>Pseudomonadota</taxon>
        <taxon>Alphaproteobacteria</taxon>
        <taxon>Sphingomonadales</taxon>
        <taxon>Sphingomonadaceae</taxon>
        <taxon>Sphingorhabdus</taxon>
    </lineage>
</organism>
<dbReference type="SUPFAM" id="SSF56529">
    <property type="entry name" value="FAH"/>
    <property type="match status" value="1"/>
</dbReference>
<dbReference type="GO" id="GO:0044281">
    <property type="term" value="P:small molecule metabolic process"/>
    <property type="evidence" value="ECO:0007669"/>
    <property type="project" value="UniProtKB-ARBA"/>
</dbReference>
<dbReference type="EMBL" id="CP035733">
    <property type="protein sequence ID" value="QGY79239.1"/>
    <property type="molecule type" value="Genomic_DNA"/>
</dbReference>
<keyword evidence="5" id="KW-1185">Reference proteome</keyword>
<sequence>MKLLSFVRDGKETWGAVVNDGVVDLGAALPQFPELTSYIAAGRHLHAAEDVQGRKPDLVLDKLTLLPVIPRPEKIICVARNYLGHHQEVLAAGKKVELAGVPPIFLRTWRSQVAHDQPMVKPRSSNAFDWEGELAVIISKEGRDIPEDKASEYVAGYACYNEASVRDWQFASPQITPGKNFDFTGGFGPWMVTPDEATPEDGLSIVTRLNGEVVQSSTTDRMIFNIAQIIAYASQIMTLVPGDVIATGTPDGVGWTRDPQLFMLDGDVCEVEIEGVGLLRNPIVER</sequence>
<feature type="domain" description="Fumarylacetoacetase-like C-terminal" evidence="3">
    <location>
        <begin position="74"/>
        <end position="284"/>
    </location>
</feature>
<dbReference type="PANTHER" id="PTHR42796">
    <property type="entry name" value="FUMARYLACETOACETATE HYDROLASE DOMAIN-CONTAINING PROTEIN 2A-RELATED"/>
    <property type="match status" value="1"/>
</dbReference>
<keyword evidence="4" id="KW-0378">Hydrolase</keyword>
<evidence type="ECO:0000256" key="2">
    <source>
        <dbReference type="ARBA" id="ARBA00022723"/>
    </source>
</evidence>
<dbReference type="GO" id="GO:0016787">
    <property type="term" value="F:hydrolase activity"/>
    <property type="evidence" value="ECO:0007669"/>
    <property type="project" value="UniProtKB-KW"/>
</dbReference>
<dbReference type="Proteomes" id="UP000428803">
    <property type="component" value="Chromosome"/>
</dbReference>
<dbReference type="AlphaFoldDB" id="A0A6I6L228"/>
<dbReference type="PANTHER" id="PTHR42796:SF4">
    <property type="entry name" value="FUMARYLACETOACETATE HYDROLASE DOMAIN-CONTAINING PROTEIN 2A"/>
    <property type="match status" value="1"/>
</dbReference>
<evidence type="ECO:0000256" key="1">
    <source>
        <dbReference type="ARBA" id="ARBA00010211"/>
    </source>
</evidence>
<evidence type="ECO:0000313" key="4">
    <source>
        <dbReference type="EMBL" id="QGY79239.1"/>
    </source>
</evidence>
<evidence type="ECO:0000313" key="5">
    <source>
        <dbReference type="Proteomes" id="UP000428803"/>
    </source>
</evidence>
<reference evidence="5" key="1">
    <citation type="submission" date="2019-01" db="EMBL/GenBank/DDBJ databases">
        <title>Sphingorhabdus lacus sp.nov., isolated from an oligotrophic freshwater lake.</title>
        <authorList>
            <person name="Park M."/>
        </authorList>
    </citation>
    <scope>NUCLEOTIDE SEQUENCE [LARGE SCALE GENOMIC DNA]</scope>
    <source>
        <strain evidence="5">IMCC1753</strain>
    </source>
</reference>
<dbReference type="Gene3D" id="3.90.850.10">
    <property type="entry name" value="Fumarylacetoacetase-like, C-terminal domain"/>
    <property type="match status" value="1"/>
</dbReference>